<proteinExistence type="predicted"/>
<dbReference type="EMBL" id="BNCD01000002">
    <property type="protein sequence ID" value="GHH72417.1"/>
    <property type="molecule type" value="Genomic_DNA"/>
</dbReference>
<evidence type="ECO:0000313" key="2">
    <source>
        <dbReference type="EMBL" id="GHH72417.1"/>
    </source>
</evidence>
<keyword evidence="3" id="KW-1185">Reference proteome</keyword>
<sequence>MRDAADPRTECGAASGIRARVRRGPASAAARGTRARGGTCAGHFLPGDQSMFQP</sequence>
<evidence type="ECO:0000256" key="1">
    <source>
        <dbReference type="SAM" id="MobiDB-lite"/>
    </source>
</evidence>
<gene>
    <name evidence="2" type="ORF">GCM10018793_09370</name>
</gene>
<protein>
    <submittedName>
        <fullName evidence="2">Uncharacterized protein</fullName>
    </submittedName>
</protein>
<comment type="caution">
    <text evidence="2">The sequence shown here is derived from an EMBL/GenBank/DDBJ whole genome shotgun (WGS) entry which is preliminary data.</text>
</comment>
<feature type="region of interest" description="Disordered" evidence="1">
    <location>
        <begin position="1"/>
        <end position="54"/>
    </location>
</feature>
<reference evidence="2" key="1">
    <citation type="journal article" date="2014" name="Int. J. Syst. Evol. Microbiol.">
        <title>Complete genome sequence of Corynebacterium casei LMG S-19264T (=DSM 44701T), isolated from a smear-ripened cheese.</title>
        <authorList>
            <consortium name="US DOE Joint Genome Institute (JGI-PGF)"/>
            <person name="Walter F."/>
            <person name="Albersmeier A."/>
            <person name="Kalinowski J."/>
            <person name="Ruckert C."/>
        </authorList>
    </citation>
    <scope>NUCLEOTIDE SEQUENCE</scope>
    <source>
        <strain evidence="2">JCM 5069</strain>
    </source>
</reference>
<reference evidence="2" key="2">
    <citation type="submission" date="2020-09" db="EMBL/GenBank/DDBJ databases">
        <authorList>
            <person name="Sun Q."/>
            <person name="Ohkuma M."/>
        </authorList>
    </citation>
    <scope>NUCLEOTIDE SEQUENCE</scope>
    <source>
        <strain evidence="2">JCM 5069</strain>
    </source>
</reference>
<dbReference type="Proteomes" id="UP000603708">
    <property type="component" value="Unassembled WGS sequence"/>
</dbReference>
<accession>A0A919KU03</accession>
<evidence type="ECO:0000313" key="3">
    <source>
        <dbReference type="Proteomes" id="UP000603708"/>
    </source>
</evidence>
<name>A0A919KU03_9ACTN</name>
<dbReference type="AlphaFoldDB" id="A0A919KU03"/>
<organism evidence="2 3">
    <name type="scientific">Streptomyces sulfonofaciens</name>
    <dbReference type="NCBI Taxonomy" id="68272"/>
    <lineage>
        <taxon>Bacteria</taxon>
        <taxon>Bacillati</taxon>
        <taxon>Actinomycetota</taxon>
        <taxon>Actinomycetes</taxon>
        <taxon>Kitasatosporales</taxon>
        <taxon>Streptomycetaceae</taxon>
        <taxon>Streptomyces</taxon>
    </lineage>
</organism>
<feature type="compositionally biased region" description="Low complexity" evidence="1">
    <location>
        <begin position="24"/>
        <end position="42"/>
    </location>
</feature>